<protein>
    <submittedName>
        <fullName evidence="1">Uncharacterized protein</fullName>
    </submittedName>
</protein>
<gene>
    <name evidence="1" type="ORF">A2934_02525</name>
</gene>
<proteinExistence type="predicted"/>
<reference evidence="1 2" key="1">
    <citation type="journal article" date="2016" name="Nat. Commun.">
        <title>Thousands of microbial genomes shed light on interconnected biogeochemical processes in an aquifer system.</title>
        <authorList>
            <person name="Anantharaman K."/>
            <person name="Brown C.T."/>
            <person name="Hug L.A."/>
            <person name="Sharon I."/>
            <person name="Castelle C.J."/>
            <person name="Probst A.J."/>
            <person name="Thomas B.C."/>
            <person name="Singh A."/>
            <person name="Wilkins M.J."/>
            <person name="Karaoz U."/>
            <person name="Brodie E.L."/>
            <person name="Williams K.H."/>
            <person name="Hubbard S.S."/>
            <person name="Banfield J.F."/>
        </authorList>
    </citation>
    <scope>NUCLEOTIDE SEQUENCE [LARGE SCALE GENOMIC DNA]</scope>
</reference>
<evidence type="ECO:0000313" key="1">
    <source>
        <dbReference type="EMBL" id="OHA04785.1"/>
    </source>
</evidence>
<dbReference type="Proteomes" id="UP000177982">
    <property type="component" value="Unassembled WGS sequence"/>
</dbReference>
<accession>A0A1G2KZB9</accession>
<organism evidence="1 2">
    <name type="scientific">Candidatus Sungbacteria bacterium RIFCSPLOWO2_01_FULL_47_10</name>
    <dbReference type="NCBI Taxonomy" id="1802276"/>
    <lineage>
        <taxon>Bacteria</taxon>
        <taxon>Candidatus Sungiibacteriota</taxon>
    </lineage>
</organism>
<name>A0A1G2KZB9_9BACT</name>
<evidence type="ECO:0000313" key="2">
    <source>
        <dbReference type="Proteomes" id="UP000177982"/>
    </source>
</evidence>
<dbReference type="PROSITE" id="PS51318">
    <property type="entry name" value="TAT"/>
    <property type="match status" value="1"/>
</dbReference>
<sequence length="264" mass="30539">MTYPEKNISRREFLKTAAGSAAFLSWLSLPDEARAKLEEILDSRESREERFEDVIARMRNVVYEKANEEYWAHIKKHEKEYSVNIRSHATASSSSRIDLFPLFEDHDVSRIDFLHTHPAALLRTQYAVPEDKLNEIFRRKKGSYALIPSADDFLTLWGDTAKMRERGTAGDLTHSVVEPSGVWSYDADLDHPFIRNLSYPGADIDSFSEMIRNDFRLRGVLHDELRHRETRIIASGGMAKRDLSELREWGKREYGIGISYQPFA</sequence>
<dbReference type="AlphaFoldDB" id="A0A1G2KZB9"/>
<dbReference type="InterPro" id="IPR006311">
    <property type="entry name" value="TAT_signal"/>
</dbReference>
<comment type="caution">
    <text evidence="1">The sequence shown here is derived from an EMBL/GenBank/DDBJ whole genome shotgun (WGS) entry which is preliminary data.</text>
</comment>
<dbReference type="EMBL" id="MHQO01000068">
    <property type="protein sequence ID" value="OHA04785.1"/>
    <property type="molecule type" value="Genomic_DNA"/>
</dbReference>